<dbReference type="RefSeq" id="XP_007329740.1">
    <property type="nucleotide sequence ID" value="XM_007329678.1"/>
</dbReference>
<sequence>MLVKVSLHGHALAESDKTIVIEGNHYFPPDSIHKSRFHESKTHTTCPWKGKASYYNAKVDGEEVSDIAWYYPSTITDEAKPIENYVAFYKNKVSIQEYRS</sequence>
<dbReference type="GeneID" id="18831137"/>
<dbReference type="OMA" id="ENNHYFP"/>
<dbReference type="InParanoid" id="K5VXA7"/>
<keyword evidence="3" id="KW-1185">Reference proteome</keyword>
<proteinExistence type="predicted"/>
<dbReference type="InterPro" id="IPR007361">
    <property type="entry name" value="DUF427"/>
</dbReference>
<feature type="domain" description="DUF427" evidence="1">
    <location>
        <begin position="3"/>
        <end position="90"/>
    </location>
</feature>
<protein>
    <recommendedName>
        <fullName evidence="1">DUF427 domain-containing protein</fullName>
    </recommendedName>
</protein>
<evidence type="ECO:0000313" key="3">
    <source>
        <dbReference type="Proteomes" id="UP000008493"/>
    </source>
</evidence>
<dbReference type="Pfam" id="PF04248">
    <property type="entry name" value="NTP_transf_9"/>
    <property type="match status" value="1"/>
</dbReference>
<evidence type="ECO:0000313" key="2">
    <source>
        <dbReference type="EMBL" id="EKM79074.1"/>
    </source>
</evidence>
<dbReference type="EMBL" id="JH971390">
    <property type="protein sequence ID" value="EKM79074.1"/>
    <property type="molecule type" value="Genomic_DNA"/>
</dbReference>
<dbReference type="KEGG" id="abp:AGABI1DRAFT73848"/>
<reference evidence="3" key="1">
    <citation type="journal article" date="2012" name="Proc. Natl. Acad. Sci. U.S.A.">
        <title>Genome sequence of the button mushroom Agaricus bisporus reveals mechanisms governing adaptation to a humic-rich ecological niche.</title>
        <authorList>
            <person name="Morin E."/>
            <person name="Kohler A."/>
            <person name="Baker A.R."/>
            <person name="Foulongne-Oriol M."/>
            <person name="Lombard V."/>
            <person name="Nagy L.G."/>
            <person name="Ohm R.A."/>
            <person name="Patyshakuliyeva A."/>
            <person name="Brun A."/>
            <person name="Aerts A.L."/>
            <person name="Bailey A.M."/>
            <person name="Billette C."/>
            <person name="Coutinho P.M."/>
            <person name="Deakin G."/>
            <person name="Doddapaneni H."/>
            <person name="Floudas D."/>
            <person name="Grimwood J."/>
            <person name="Hilden K."/>
            <person name="Kuees U."/>
            <person name="LaButti K.M."/>
            <person name="Lapidus A."/>
            <person name="Lindquist E.A."/>
            <person name="Lucas S.M."/>
            <person name="Murat C."/>
            <person name="Riley R.W."/>
            <person name="Salamov A.A."/>
            <person name="Schmutz J."/>
            <person name="Subramanian V."/>
            <person name="Woesten H.A.B."/>
            <person name="Xu J."/>
            <person name="Eastwood D.C."/>
            <person name="Foster G.D."/>
            <person name="Sonnenberg A.S."/>
            <person name="Cullen D."/>
            <person name="de Vries R.P."/>
            <person name="Lundell T."/>
            <person name="Hibbett D.S."/>
            <person name="Henrissat B."/>
            <person name="Burton K.S."/>
            <person name="Kerrigan R.W."/>
            <person name="Challen M.P."/>
            <person name="Grigoriev I.V."/>
            <person name="Martin F."/>
        </authorList>
    </citation>
    <scope>NUCLEOTIDE SEQUENCE [LARGE SCALE GENOMIC DNA]</scope>
    <source>
        <strain evidence="3">JB137-S8 / ATCC MYA-4627 / FGSC 10392</strain>
    </source>
</reference>
<name>K5VXA7_AGABU</name>
<dbReference type="HOGENOM" id="CLU_126578_1_2_1"/>
<dbReference type="OrthoDB" id="18996at2759"/>
<dbReference type="PANTHER" id="PTHR34310">
    <property type="entry name" value="DUF427 DOMAIN PROTEIN (AFU_ORTHOLOGUE AFUA_3G02220)"/>
    <property type="match status" value="1"/>
</dbReference>
<dbReference type="Proteomes" id="UP000008493">
    <property type="component" value="Unassembled WGS sequence"/>
</dbReference>
<evidence type="ECO:0000259" key="1">
    <source>
        <dbReference type="Pfam" id="PF04248"/>
    </source>
</evidence>
<dbReference type="InterPro" id="IPR038694">
    <property type="entry name" value="DUF427_sf"/>
</dbReference>
<dbReference type="eggNOG" id="ENOG502S7EG">
    <property type="taxonomic scope" value="Eukaryota"/>
</dbReference>
<organism evidence="2 3">
    <name type="scientific">Agaricus bisporus var. burnettii (strain JB137-S8 / ATCC MYA-4627 / FGSC 10392)</name>
    <name type="common">White button mushroom</name>
    <dbReference type="NCBI Taxonomy" id="597362"/>
    <lineage>
        <taxon>Eukaryota</taxon>
        <taxon>Fungi</taxon>
        <taxon>Dikarya</taxon>
        <taxon>Basidiomycota</taxon>
        <taxon>Agaricomycotina</taxon>
        <taxon>Agaricomycetes</taxon>
        <taxon>Agaricomycetidae</taxon>
        <taxon>Agaricales</taxon>
        <taxon>Agaricineae</taxon>
        <taxon>Agaricaceae</taxon>
        <taxon>Agaricus</taxon>
    </lineage>
</organism>
<gene>
    <name evidence="2" type="ORF">AGABI1DRAFT_73848</name>
</gene>
<accession>K5VXA7</accession>
<dbReference type="PANTHER" id="PTHR34310:SF5">
    <property type="entry name" value="DUF427 DOMAIN PROTEIN (AFU_ORTHOLOGUE AFUA_3G02220)"/>
    <property type="match status" value="1"/>
</dbReference>
<dbReference type="Gene3D" id="2.170.150.40">
    <property type="entry name" value="Domain of unknown function (DUF427)"/>
    <property type="match status" value="1"/>
</dbReference>
<dbReference type="AlphaFoldDB" id="K5VXA7"/>